<dbReference type="GO" id="GO:0019592">
    <property type="term" value="P:mannitol catabolic process"/>
    <property type="evidence" value="ECO:0007669"/>
    <property type="project" value="TreeGrafter"/>
</dbReference>
<dbReference type="Proteomes" id="UP000823863">
    <property type="component" value="Unassembled WGS sequence"/>
</dbReference>
<dbReference type="SUPFAM" id="SSF48179">
    <property type="entry name" value="6-phosphogluconate dehydrogenase C-terminal domain-like"/>
    <property type="match status" value="1"/>
</dbReference>
<keyword evidence="1" id="KW-0560">Oxidoreductase</keyword>
<dbReference type="InterPro" id="IPR036291">
    <property type="entry name" value="NAD(P)-bd_dom_sf"/>
</dbReference>
<comment type="catalytic activity">
    <reaction evidence="3">
        <text>D-mannitol 1-phosphate + NAD(+) = beta-D-fructose 6-phosphate + NADH + H(+)</text>
        <dbReference type="Rhea" id="RHEA:19661"/>
        <dbReference type="ChEBI" id="CHEBI:15378"/>
        <dbReference type="ChEBI" id="CHEBI:57540"/>
        <dbReference type="ChEBI" id="CHEBI:57634"/>
        <dbReference type="ChEBI" id="CHEBI:57945"/>
        <dbReference type="ChEBI" id="CHEBI:61381"/>
        <dbReference type="EC" id="1.1.1.17"/>
    </reaction>
</comment>
<evidence type="ECO:0000313" key="7">
    <source>
        <dbReference type="Proteomes" id="UP000823863"/>
    </source>
</evidence>
<proteinExistence type="predicted"/>
<accession>A0A9D2PU49</accession>
<feature type="domain" description="Mannitol dehydrogenase N-terminal" evidence="4">
    <location>
        <begin position="24"/>
        <end position="266"/>
    </location>
</feature>
<reference evidence="6" key="2">
    <citation type="submission" date="2021-04" db="EMBL/GenBank/DDBJ databases">
        <authorList>
            <person name="Gilroy R."/>
        </authorList>
    </citation>
    <scope>NUCLEOTIDE SEQUENCE</scope>
    <source>
        <strain evidence="6">CHK198-12963</strain>
    </source>
</reference>
<dbReference type="InterPro" id="IPR008927">
    <property type="entry name" value="6-PGluconate_DH-like_C_sf"/>
</dbReference>
<dbReference type="InterPro" id="IPR013118">
    <property type="entry name" value="Mannitol_DH_C"/>
</dbReference>
<dbReference type="InterPro" id="IPR013131">
    <property type="entry name" value="Mannitol_DH_N"/>
</dbReference>
<keyword evidence="2" id="KW-0520">NAD</keyword>
<name>A0A9D2PU49_9FIRM</name>
<dbReference type="NCBIfam" id="NF002969">
    <property type="entry name" value="PRK03643.1"/>
    <property type="match status" value="1"/>
</dbReference>
<evidence type="ECO:0000259" key="5">
    <source>
        <dbReference type="Pfam" id="PF08125"/>
    </source>
</evidence>
<dbReference type="Gene3D" id="3.40.50.720">
    <property type="entry name" value="NAD(P)-binding Rossmann-like Domain"/>
    <property type="match status" value="1"/>
</dbReference>
<dbReference type="SUPFAM" id="SSF51735">
    <property type="entry name" value="NAD(P)-binding Rossmann-fold domains"/>
    <property type="match status" value="1"/>
</dbReference>
<reference evidence="6" key="1">
    <citation type="journal article" date="2021" name="PeerJ">
        <title>Extensive microbial diversity within the chicken gut microbiome revealed by metagenomics and culture.</title>
        <authorList>
            <person name="Gilroy R."/>
            <person name="Ravi A."/>
            <person name="Getino M."/>
            <person name="Pursley I."/>
            <person name="Horton D.L."/>
            <person name="Alikhan N.F."/>
            <person name="Baker D."/>
            <person name="Gharbi K."/>
            <person name="Hall N."/>
            <person name="Watson M."/>
            <person name="Adriaenssens E.M."/>
            <person name="Foster-Nyarko E."/>
            <person name="Jarju S."/>
            <person name="Secka A."/>
            <person name="Antonio M."/>
            <person name="Oren A."/>
            <person name="Chaudhuri R.R."/>
            <person name="La Ragione R."/>
            <person name="Hildebrand F."/>
            <person name="Pallen M.J."/>
        </authorList>
    </citation>
    <scope>NUCLEOTIDE SEQUENCE</scope>
    <source>
        <strain evidence="6">CHK198-12963</strain>
    </source>
</reference>
<feature type="domain" description="Mannitol dehydrogenase C-terminal" evidence="5">
    <location>
        <begin position="281"/>
        <end position="477"/>
    </location>
</feature>
<evidence type="ECO:0000256" key="2">
    <source>
        <dbReference type="ARBA" id="ARBA00023027"/>
    </source>
</evidence>
<dbReference type="Pfam" id="PF08125">
    <property type="entry name" value="Mannitol_dh_C"/>
    <property type="match status" value="1"/>
</dbReference>
<evidence type="ECO:0000256" key="1">
    <source>
        <dbReference type="ARBA" id="ARBA00023002"/>
    </source>
</evidence>
<dbReference type="PANTHER" id="PTHR30524:SF0">
    <property type="entry name" value="ALTRONATE OXIDOREDUCTASE-RELATED"/>
    <property type="match status" value="1"/>
</dbReference>
<dbReference type="GO" id="GO:0005829">
    <property type="term" value="C:cytosol"/>
    <property type="evidence" value="ECO:0007669"/>
    <property type="project" value="TreeGrafter"/>
</dbReference>
<dbReference type="PANTHER" id="PTHR30524">
    <property type="entry name" value="MANNITOL-1-PHOSPHATE 5-DEHYDROGENASE"/>
    <property type="match status" value="1"/>
</dbReference>
<dbReference type="EMBL" id="DWWB01000003">
    <property type="protein sequence ID" value="HJC65280.1"/>
    <property type="molecule type" value="Genomic_DNA"/>
</dbReference>
<organism evidence="6 7">
    <name type="scientific">Candidatus Enterocloster excrementigallinarum</name>
    <dbReference type="NCBI Taxonomy" id="2838558"/>
    <lineage>
        <taxon>Bacteria</taxon>
        <taxon>Bacillati</taxon>
        <taxon>Bacillota</taxon>
        <taxon>Clostridia</taxon>
        <taxon>Lachnospirales</taxon>
        <taxon>Lachnospiraceae</taxon>
        <taxon>Enterocloster</taxon>
    </lineage>
</organism>
<gene>
    <name evidence="6" type="ORF">H9931_00970</name>
</gene>
<dbReference type="InterPro" id="IPR013328">
    <property type="entry name" value="6PGD_dom2"/>
</dbReference>
<evidence type="ECO:0000256" key="3">
    <source>
        <dbReference type="ARBA" id="ARBA00048615"/>
    </source>
</evidence>
<comment type="caution">
    <text evidence="6">The sequence shown here is derived from an EMBL/GenBank/DDBJ whole genome shotgun (WGS) entry which is preliminary data.</text>
</comment>
<protein>
    <submittedName>
        <fullName evidence="6">Tagaturonate reductase</fullName>
    </submittedName>
</protein>
<evidence type="ECO:0000259" key="4">
    <source>
        <dbReference type="Pfam" id="PF01232"/>
    </source>
</evidence>
<sequence>MERLSYETLKQIGFDGYFLEDGVERILQIGEGNFLRAFVDYFVDLANERTGWNAKVVVAQPIAQGKGEEINRQNGLYTVYLRGIQSGRETVEKRLVSSISRCINPYEDFEAFMKCAENPELRYLVSNTTEAGIVYDPNSLFEQEPPGSFPGKLTRFLYRRYQVFGHEKGRGFVILSCELIDHNGDQLKSCVKQYIQQWKLGEDFERWVEEENIFCSTMVDRIVTGYPAVEAERLNADNHYEDRLLDTGEIFAIWVIEGPKELEEELPFKRAGLPVIVADDCTPYKKKKVRMLNGVQTTMALASYLSGEDIVRKCMDNSHIRNFMKRCLYEEIIPVLTEYTGEELTEYGEGLFERLENPFIDHSLLAISLNTTAKWKARVLPTVKEYVDLKGEIPICLAAGFAAYICFYRGAKMGDGCRIGFRNGAPYRICDDPEVLDFYEAHKKDSSEELALAVCKNTAFWGEDLSGIPGFLKMVTELLCLLETEGAAEMLRRLEKEE</sequence>
<dbReference type="Gene3D" id="1.10.1040.10">
    <property type="entry name" value="N-(1-d-carboxylethyl)-l-norvaline Dehydrogenase, domain 2"/>
    <property type="match status" value="1"/>
</dbReference>
<dbReference type="AlphaFoldDB" id="A0A9D2PU49"/>
<dbReference type="GO" id="GO:0008926">
    <property type="term" value="F:mannitol-1-phosphate 5-dehydrogenase activity"/>
    <property type="evidence" value="ECO:0007669"/>
    <property type="project" value="UniProtKB-EC"/>
</dbReference>
<evidence type="ECO:0000313" key="6">
    <source>
        <dbReference type="EMBL" id="HJC65280.1"/>
    </source>
</evidence>
<dbReference type="Pfam" id="PF01232">
    <property type="entry name" value="Mannitol_dh"/>
    <property type="match status" value="1"/>
</dbReference>